<accession>A0A507E0V0</accession>
<evidence type="ECO:0000256" key="1">
    <source>
        <dbReference type="ARBA" id="ARBA00007665"/>
    </source>
</evidence>
<gene>
    <name evidence="4" type="ORF">PhCBS80983_g03802</name>
</gene>
<name>A0A507E0V0_9FUNG</name>
<dbReference type="EMBL" id="QEAQ01000052">
    <property type="protein sequence ID" value="TPX57464.1"/>
    <property type="molecule type" value="Genomic_DNA"/>
</dbReference>
<comment type="similarity">
    <text evidence="1">Belongs to the IMPACT family.</text>
</comment>
<dbReference type="PANTHER" id="PTHR16301:SF25">
    <property type="entry name" value="PROTEIN IMPACT"/>
    <property type="match status" value="1"/>
</dbReference>
<protein>
    <recommendedName>
        <fullName evidence="3">Impact N-terminal domain-containing protein</fullName>
    </recommendedName>
</protein>
<sequence>MDTNRKQQSTGTKRSHPSGSDELSTDAKKSKADRKTESPNSVQSTLRPFIATSFSSFPTNLLTSKKILDRCSTFLAHATSIRSDADVTRLSQLIVHSPATEGASHNVRAWRYLALKPGRTGLSGPDDFRIVSGCDDDGEKWAGGRLLKLMDKFQAVDVLVVVSRWYGGVLLGPVRFTHIEDVAQDVLKKGAWIGAPPAPPPAQPAKLSLPLQLAPEHMEKQLHEKDATIHALRQKLRLLEGTPSTSPSKPLEQSYAPLNLQKAQRLLRARDSTISVLSEKLADLQAKEKNDAK</sequence>
<dbReference type="SUPFAM" id="SSF54211">
    <property type="entry name" value="Ribosomal protein S5 domain 2-like"/>
    <property type="match status" value="1"/>
</dbReference>
<feature type="domain" description="Impact N-terminal" evidence="3">
    <location>
        <begin position="71"/>
        <end position="187"/>
    </location>
</feature>
<feature type="compositionally biased region" description="Basic and acidic residues" evidence="2">
    <location>
        <begin position="25"/>
        <end position="37"/>
    </location>
</feature>
<dbReference type="InterPro" id="IPR023582">
    <property type="entry name" value="Impact"/>
</dbReference>
<comment type="caution">
    <text evidence="4">The sequence shown here is derived from an EMBL/GenBank/DDBJ whole genome shotgun (WGS) entry which is preliminary data.</text>
</comment>
<evidence type="ECO:0000313" key="5">
    <source>
        <dbReference type="Proteomes" id="UP000318582"/>
    </source>
</evidence>
<dbReference type="AlphaFoldDB" id="A0A507E0V0"/>
<feature type="compositionally biased region" description="Polar residues" evidence="2">
    <location>
        <begin position="1"/>
        <end position="22"/>
    </location>
</feature>
<evidence type="ECO:0000256" key="2">
    <source>
        <dbReference type="SAM" id="MobiDB-lite"/>
    </source>
</evidence>
<dbReference type="InterPro" id="IPR001498">
    <property type="entry name" value="Impact_N"/>
</dbReference>
<feature type="region of interest" description="Disordered" evidence="2">
    <location>
        <begin position="1"/>
        <end position="44"/>
    </location>
</feature>
<dbReference type="Pfam" id="PF01205">
    <property type="entry name" value="Impact_N"/>
    <property type="match status" value="1"/>
</dbReference>
<organism evidence="4 5">
    <name type="scientific">Powellomyces hirtus</name>
    <dbReference type="NCBI Taxonomy" id="109895"/>
    <lineage>
        <taxon>Eukaryota</taxon>
        <taxon>Fungi</taxon>
        <taxon>Fungi incertae sedis</taxon>
        <taxon>Chytridiomycota</taxon>
        <taxon>Chytridiomycota incertae sedis</taxon>
        <taxon>Chytridiomycetes</taxon>
        <taxon>Spizellomycetales</taxon>
        <taxon>Powellomycetaceae</taxon>
        <taxon>Powellomyces</taxon>
    </lineage>
</organism>
<dbReference type="Gene3D" id="3.30.230.30">
    <property type="entry name" value="Impact, N-terminal domain"/>
    <property type="match status" value="1"/>
</dbReference>
<dbReference type="GO" id="GO:0006446">
    <property type="term" value="P:regulation of translational initiation"/>
    <property type="evidence" value="ECO:0007669"/>
    <property type="project" value="TreeGrafter"/>
</dbReference>
<dbReference type="GO" id="GO:0005737">
    <property type="term" value="C:cytoplasm"/>
    <property type="evidence" value="ECO:0007669"/>
    <property type="project" value="TreeGrafter"/>
</dbReference>
<evidence type="ECO:0000313" key="4">
    <source>
        <dbReference type="EMBL" id="TPX57464.1"/>
    </source>
</evidence>
<dbReference type="GO" id="GO:0140469">
    <property type="term" value="P:GCN2-mediated signaling"/>
    <property type="evidence" value="ECO:0007669"/>
    <property type="project" value="TreeGrafter"/>
</dbReference>
<dbReference type="STRING" id="109895.A0A507E0V0"/>
<proteinExistence type="inferred from homology"/>
<evidence type="ECO:0000259" key="3">
    <source>
        <dbReference type="Pfam" id="PF01205"/>
    </source>
</evidence>
<keyword evidence="5" id="KW-1185">Reference proteome</keyword>
<dbReference type="PANTHER" id="PTHR16301">
    <property type="entry name" value="IMPACT-RELATED"/>
    <property type="match status" value="1"/>
</dbReference>
<dbReference type="InterPro" id="IPR036956">
    <property type="entry name" value="Impact_N_sf"/>
</dbReference>
<dbReference type="Proteomes" id="UP000318582">
    <property type="component" value="Unassembled WGS sequence"/>
</dbReference>
<dbReference type="InterPro" id="IPR020568">
    <property type="entry name" value="Ribosomal_Su5_D2-typ_SF"/>
</dbReference>
<reference evidence="4 5" key="1">
    <citation type="journal article" date="2019" name="Sci. Rep.">
        <title>Comparative genomics of chytrid fungi reveal insights into the obligate biotrophic and pathogenic lifestyle of Synchytrium endobioticum.</title>
        <authorList>
            <person name="van de Vossenberg B.T.L.H."/>
            <person name="Warris S."/>
            <person name="Nguyen H.D.T."/>
            <person name="van Gent-Pelzer M.P.E."/>
            <person name="Joly D.L."/>
            <person name="van de Geest H.C."/>
            <person name="Bonants P.J.M."/>
            <person name="Smith D.S."/>
            <person name="Levesque C.A."/>
            <person name="van der Lee T.A.J."/>
        </authorList>
    </citation>
    <scope>NUCLEOTIDE SEQUENCE [LARGE SCALE GENOMIC DNA]</scope>
    <source>
        <strain evidence="4 5">CBS 809.83</strain>
    </source>
</reference>